<sequence length="432" mass="49794">MSVSLTFTTLGELIKKKRVEIGISLSEVSRVTGISKGVISKIESGETKSPELRTLKPIADILKIPYEDIIEYSIQVERRYGLYDDFLSEAIEISNPSLINKVAIKFLENIRKETCSSLDFLYTLANTSTNNDAKVTLYTTIVAYARVHGLPYYIAKGLYQKYLIEREDLKRLEESFIVGEEVLHYVDFLSQEEKIIFYFRMSLHAHNIKKYDRCIELGRTGYNLDLGTSMLKQRVIYAMINSFIHTGDFQSAEKHLEMSESLDYTFIEERSKFIRANIYFGKGEYGKSIPILQECLLEATDDTRVHILNDLMESFFKLGELESIQTLLDTEEKSICLGVKTPHKHREIGRFFKLKGAWQVEIGKYNDAISSYLRSMVSYEQINSNEDIHHTIGEILSIHYLYQKPIDLDLLGKLVEVYNVINKKSNDKKVVV</sequence>
<dbReference type="SMART" id="SM00530">
    <property type="entry name" value="HTH_XRE"/>
    <property type="match status" value="1"/>
</dbReference>
<reference evidence="2 3" key="1">
    <citation type="journal article" date="2011" name="J. Bacteriol.">
        <title>Genome sequence of Brevibacillus laterosporus LMG 15441, a pathogen of invertebrates.</title>
        <authorList>
            <person name="Djukic M."/>
            <person name="Poehlein A."/>
            <person name="Thurmer A."/>
            <person name="Daniel R."/>
        </authorList>
    </citation>
    <scope>NUCLEOTIDE SEQUENCE [LARGE SCALE GENOMIC DNA]</scope>
    <source>
        <strain evidence="2 3">LMG 15441</strain>
    </source>
</reference>
<dbReference type="Pfam" id="PF01381">
    <property type="entry name" value="HTH_3"/>
    <property type="match status" value="1"/>
</dbReference>
<dbReference type="InterPro" id="IPR011990">
    <property type="entry name" value="TPR-like_helical_dom_sf"/>
</dbReference>
<organism evidence="2 3">
    <name type="scientific">Brevibacillus laterosporus LMG 15441</name>
    <dbReference type="NCBI Taxonomy" id="1042163"/>
    <lineage>
        <taxon>Bacteria</taxon>
        <taxon>Bacillati</taxon>
        <taxon>Bacillota</taxon>
        <taxon>Bacilli</taxon>
        <taxon>Bacillales</taxon>
        <taxon>Paenibacillaceae</taxon>
        <taxon>Brevibacillus</taxon>
    </lineage>
</organism>
<protein>
    <submittedName>
        <fullName evidence="2">RapGH repressor</fullName>
    </submittedName>
</protein>
<evidence type="ECO:0000259" key="1">
    <source>
        <dbReference type="PROSITE" id="PS50943"/>
    </source>
</evidence>
<accession>A0A075QYE8</accession>
<dbReference type="InterPro" id="IPR001387">
    <property type="entry name" value="Cro/C1-type_HTH"/>
</dbReference>
<dbReference type="Proteomes" id="UP000005850">
    <property type="component" value="Chromosome"/>
</dbReference>
<dbReference type="GO" id="GO:0003677">
    <property type="term" value="F:DNA binding"/>
    <property type="evidence" value="ECO:0007669"/>
    <property type="project" value="InterPro"/>
</dbReference>
<dbReference type="RefSeq" id="WP_003333734.1">
    <property type="nucleotide sequence ID" value="NZ_CP007806.1"/>
</dbReference>
<keyword evidence="3" id="KW-1185">Reference proteome</keyword>
<proteinExistence type="predicted"/>
<gene>
    <name evidence="2" type="primary">rghR_1</name>
    <name evidence="2" type="ORF">BRLA_c002440</name>
</gene>
<name>A0A075QYE8_BRELA</name>
<dbReference type="Gene3D" id="1.10.260.40">
    <property type="entry name" value="lambda repressor-like DNA-binding domains"/>
    <property type="match status" value="1"/>
</dbReference>
<dbReference type="SUPFAM" id="SSF47413">
    <property type="entry name" value="lambda repressor-like DNA-binding domains"/>
    <property type="match status" value="1"/>
</dbReference>
<dbReference type="HOGENOM" id="CLU_646671_0_0_9"/>
<dbReference type="SUPFAM" id="SSF48452">
    <property type="entry name" value="TPR-like"/>
    <property type="match status" value="1"/>
</dbReference>
<evidence type="ECO:0000313" key="3">
    <source>
        <dbReference type="Proteomes" id="UP000005850"/>
    </source>
</evidence>
<dbReference type="CDD" id="cd00093">
    <property type="entry name" value="HTH_XRE"/>
    <property type="match status" value="1"/>
</dbReference>
<evidence type="ECO:0000313" key="2">
    <source>
        <dbReference type="EMBL" id="AIG24639.1"/>
    </source>
</evidence>
<dbReference type="STRING" id="1042163.BRLA_c002440"/>
<dbReference type="PROSITE" id="PS50943">
    <property type="entry name" value="HTH_CROC1"/>
    <property type="match status" value="1"/>
</dbReference>
<dbReference type="AlphaFoldDB" id="A0A075QYE8"/>
<dbReference type="InterPro" id="IPR010982">
    <property type="entry name" value="Lambda_DNA-bd_dom_sf"/>
</dbReference>
<dbReference type="EMBL" id="CP007806">
    <property type="protein sequence ID" value="AIG24639.1"/>
    <property type="molecule type" value="Genomic_DNA"/>
</dbReference>
<dbReference type="KEGG" id="blr:BRLA_c002440"/>
<dbReference type="Gene3D" id="1.25.40.10">
    <property type="entry name" value="Tetratricopeptide repeat domain"/>
    <property type="match status" value="1"/>
</dbReference>
<feature type="domain" description="HTH cro/C1-type" evidence="1">
    <location>
        <begin position="14"/>
        <end position="69"/>
    </location>
</feature>
<dbReference type="eggNOG" id="COG1396">
    <property type="taxonomic scope" value="Bacteria"/>
</dbReference>